<comment type="caution">
    <text evidence="9">The sequence shown here is derived from an EMBL/GenBank/DDBJ whole genome shotgun (WGS) entry which is preliminary data.</text>
</comment>
<evidence type="ECO:0000256" key="8">
    <source>
        <dbReference type="SAM" id="MobiDB-lite"/>
    </source>
</evidence>
<evidence type="ECO:0000256" key="6">
    <source>
        <dbReference type="ARBA" id="ARBA00023136"/>
    </source>
</evidence>
<comment type="subcellular location">
    <subcellularLocation>
        <location evidence="1 7">Endoplasmic reticulum membrane</location>
        <topology evidence="1 7">Multi-pass membrane protein</topology>
    </subcellularLocation>
</comment>
<feature type="transmembrane region" description="Helical" evidence="7">
    <location>
        <begin position="54"/>
        <end position="72"/>
    </location>
</feature>
<keyword evidence="6 7" id="KW-0472">Membrane</keyword>
<dbReference type="EMBL" id="JAEVFJ010000011">
    <property type="protein sequence ID" value="KAH8101787.1"/>
    <property type="molecule type" value="Genomic_DNA"/>
</dbReference>
<feature type="transmembrane region" description="Helical" evidence="7">
    <location>
        <begin position="93"/>
        <end position="111"/>
    </location>
</feature>
<dbReference type="Pfam" id="PF04511">
    <property type="entry name" value="DER1"/>
    <property type="match status" value="1"/>
</dbReference>
<dbReference type="AlphaFoldDB" id="A0A8K0URK7"/>
<evidence type="ECO:0000256" key="5">
    <source>
        <dbReference type="ARBA" id="ARBA00022989"/>
    </source>
</evidence>
<gene>
    <name evidence="9" type="ORF">BXZ70DRAFT_1007032</name>
</gene>
<organism evidence="9 10">
    <name type="scientific">Cristinia sonorae</name>
    <dbReference type="NCBI Taxonomy" id="1940300"/>
    <lineage>
        <taxon>Eukaryota</taxon>
        <taxon>Fungi</taxon>
        <taxon>Dikarya</taxon>
        <taxon>Basidiomycota</taxon>
        <taxon>Agaricomycotina</taxon>
        <taxon>Agaricomycetes</taxon>
        <taxon>Agaricomycetidae</taxon>
        <taxon>Agaricales</taxon>
        <taxon>Pleurotineae</taxon>
        <taxon>Stephanosporaceae</taxon>
        <taxon>Cristinia</taxon>
    </lineage>
</organism>
<feature type="transmembrane region" description="Helical" evidence="7">
    <location>
        <begin position="12"/>
        <end position="34"/>
    </location>
</feature>
<evidence type="ECO:0000256" key="3">
    <source>
        <dbReference type="ARBA" id="ARBA00022692"/>
    </source>
</evidence>
<dbReference type="InterPro" id="IPR035952">
    <property type="entry name" value="Rhomboid-like_sf"/>
</dbReference>
<keyword evidence="10" id="KW-1185">Reference proteome</keyword>
<feature type="transmembrane region" description="Helical" evidence="7">
    <location>
        <begin position="140"/>
        <end position="162"/>
    </location>
</feature>
<keyword evidence="3 7" id="KW-0812">Transmembrane</keyword>
<dbReference type="Proteomes" id="UP000813824">
    <property type="component" value="Unassembled WGS sequence"/>
</dbReference>
<sequence length="272" mass="29870">MSFMEEIMKIPPVTRFLCASSLVVTGPVLVHMMAPYKWYYVKEYVTKGYEFWRLATTFCLGSPGLQYLFDLITLYQTSERIESSYYTRRSADYAYQLFCAALAIFALNIPLQSHVLSRPLLICLVYLSSRLLPPGTQTSIFGLVTIPITYYPFLLIAFDLIVGGHRYAACSITGAIVGHLWWWGVWDTRAAERYGAAPRWLKALISHSEASGGTGGSGGSFASGSGVTVVPGRVPLARSQIQTPAARPVRPEPSEAARATAHAWGGGQRLGS</sequence>
<dbReference type="SUPFAM" id="SSF144091">
    <property type="entry name" value="Rhomboid-like"/>
    <property type="match status" value="1"/>
</dbReference>
<accession>A0A8K0URK7</accession>
<comment type="similarity">
    <text evidence="2 7">Belongs to the derlin family.</text>
</comment>
<evidence type="ECO:0000256" key="7">
    <source>
        <dbReference type="RuleBase" id="RU363059"/>
    </source>
</evidence>
<protein>
    <recommendedName>
        <fullName evidence="7">Derlin</fullName>
    </recommendedName>
</protein>
<name>A0A8K0URK7_9AGAR</name>
<keyword evidence="5 7" id="KW-1133">Transmembrane helix</keyword>
<dbReference type="InterPro" id="IPR007599">
    <property type="entry name" value="DER1"/>
</dbReference>
<evidence type="ECO:0000256" key="2">
    <source>
        <dbReference type="ARBA" id="ARBA00008917"/>
    </source>
</evidence>
<dbReference type="GO" id="GO:0005789">
    <property type="term" value="C:endoplasmic reticulum membrane"/>
    <property type="evidence" value="ECO:0007669"/>
    <property type="project" value="UniProtKB-SubCell"/>
</dbReference>
<reference evidence="9" key="1">
    <citation type="journal article" date="2021" name="New Phytol.">
        <title>Evolutionary innovations through gain and loss of genes in the ectomycorrhizal Boletales.</title>
        <authorList>
            <person name="Wu G."/>
            <person name="Miyauchi S."/>
            <person name="Morin E."/>
            <person name="Kuo A."/>
            <person name="Drula E."/>
            <person name="Varga T."/>
            <person name="Kohler A."/>
            <person name="Feng B."/>
            <person name="Cao Y."/>
            <person name="Lipzen A."/>
            <person name="Daum C."/>
            <person name="Hundley H."/>
            <person name="Pangilinan J."/>
            <person name="Johnson J."/>
            <person name="Barry K."/>
            <person name="LaButti K."/>
            <person name="Ng V."/>
            <person name="Ahrendt S."/>
            <person name="Min B."/>
            <person name="Choi I.G."/>
            <person name="Park H."/>
            <person name="Plett J.M."/>
            <person name="Magnuson J."/>
            <person name="Spatafora J.W."/>
            <person name="Nagy L.G."/>
            <person name="Henrissat B."/>
            <person name="Grigoriev I.V."/>
            <person name="Yang Z.L."/>
            <person name="Xu J."/>
            <person name="Martin F.M."/>
        </authorList>
    </citation>
    <scope>NUCLEOTIDE SEQUENCE</scope>
    <source>
        <strain evidence="9">KKN 215</strain>
    </source>
</reference>
<keyword evidence="4 7" id="KW-0256">Endoplasmic reticulum</keyword>
<feature type="region of interest" description="Disordered" evidence="8">
    <location>
        <begin position="239"/>
        <end position="272"/>
    </location>
</feature>
<comment type="function">
    <text evidence="7">May be involved in the degradation of misfolded endoplasmic reticulum (ER) luminal proteins.</text>
</comment>
<dbReference type="OrthoDB" id="1716531at2759"/>
<proteinExistence type="inferred from homology"/>
<evidence type="ECO:0000313" key="9">
    <source>
        <dbReference type="EMBL" id="KAH8101787.1"/>
    </source>
</evidence>
<evidence type="ECO:0000256" key="1">
    <source>
        <dbReference type="ARBA" id="ARBA00004477"/>
    </source>
</evidence>
<dbReference type="PANTHER" id="PTHR11009">
    <property type="entry name" value="DER1-LIKE PROTEIN, DERLIN"/>
    <property type="match status" value="1"/>
</dbReference>
<evidence type="ECO:0000313" key="10">
    <source>
        <dbReference type="Proteomes" id="UP000813824"/>
    </source>
</evidence>
<dbReference type="GO" id="GO:0006950">
    <property type="term" value="P:response to stress"/>
    <property type="evidence" value="ECO:0007669"/>
    <property type="project" value="UniProtKB-ARBA"/>
</dbReference>
<evidence type="ECO:0000256" key="4">
    <source>
        <dbReference type="ARBA" id="ARBA00022824"/>
    </source>
</evidence>